<evidence type="ECO:0000256" key="2">
    <source>
        <dbReference type="ARBA" id="ARBA00007082"/>
    </source>
</evidence>
<evidence type="ECO:0000256" key="6">
    <source>
        <dbReference type="PROSITE-ProRule" id="PRU00175"/>
    </source>
</evidence>
<evidence type="ECO:0000313" key="10">
    <source>
        <dbReference type="Proteomes" id="UP000472263"/>
    </source>
</evidence>
<evidence type="ECO:0000256" key="1">
    <source>
        <dbReference type="ARBA" id="ARBA00004363"/>
    </source>
</evidence>
<evidence type="ECO:0000313" key="9">
    <source>
        <dbReference type="Ensembl" id="ENSMMDP00005050578.1"/>
    </source>
</evidence>
<dbReference type="PANTHER" id="PTHR22791">
    <property type="entry name" value="RING-TYPE DOMAIN-CONTAINING PROTEIN"/>
    <property type="match status" value="1"/>
</dbReference>
<dbReference type="GO" id="GO:0016567">
    <property type="term" value="P:protein ubiquitination"/>
    <property type="evidence" value="ECO:0007669"/>
    <property type="project" value="UniProtKB-UniPathway"/>
</dbReference>
<keyword evidence="7" id="KW-0472">Membrane</keyword>
<gene>
    <name evidence="9" type="primary">RNF152</name>
</gene>
<dbReference type="PROSITE" id="PS50089">
    <property type="entry name" value="ZF_RING_2"/>
    <property type="match status" value="1"/>
</dbReference>
<keyword evidence="7" id="KW-1133">Transmembrane helix</keyword>
<dbReference type="Pfam" id="PF00097">
    <property type="entry name" value="zf-C3HC4"/>
    <property type="match status" value="1"/>
</dbReference>
<keyword evidence="3" id="KW-0479">Metal-binding</keyword>
<evidence type="ECO:0000256" key="5">
    <source>
        <dbReference type="ARBA" id="ARBA00022833"/>
    </source>
</evidence>
<dbReference type="GO" id="GO:0008270">
    <property type="term" value="F:zinc ion binding"/>
    <property type="evidence" value="ECO:0007669"/>
    <property type="project" value="UniProtKB-KW"/>
</dbReference>
<reference evidence="9" key="2">
    <citation type="submission" date="2025-08" db="UniProtKB">
        <authorList>
            <consortium name="Ensembl"/>
        </authorList>
    </citation>
    <scope>IDENTIFICATION</scope>
</reference>
<dbReference type="InterPro" id="IPR051435">
    <property type="entry name" value="RING_finger_E3_ubiq-ligases"/>
</dbReference>
<dbReference type="InterPro" id="IPR013083">
    <property type="entry name" value="Znf_RING/FYVE/PHD"/>
</dbReference>
<keyword evidence="5" id="KW-0862">Zinc</keyword>
<dbReference type="PANTHER" id="PTHR22791:SF28">
    <property type="entry name" value="E3 UBIQUITIN-PROTEIN LIGASE RNF186"/>
    <property type="match status" value="1"/>
</dbReference>
<name>A0A668AHA8_9TELE</name>
<dbReference type="GO" id="GO:0005765">
    <property type="term" value="C:lysosomal membrane"/>
    <property type="evidence" value="ECO:0007669"/>
    <property type="project" value="UniProtKB-SubCell"/>
</dbReference>
<dbReference type="InterPro" id="IPR001841">
    <property type="entry name" value="Znf_RING"/>
</dbReference>
<accession>A0A668AHA8</accession>
<dbReference type="Proteomes" id="UP000472263">
    <property type="component" value="Chromosome 17"/>
</dbReference>
<keyword evidence="10" id="KW-1185">Reference proteome</keyword>
<keyword evidence="4 6" id="KW-0863">Zinc-finger</keyword>
<proteinExistence type="inferred from homology"/>
<dbReference type="SUPFAM" id="SSF57850">
    <property type="entry name" value="RING/U-box"/>
    <property type="match status" value="1"/>
</dbReference>
<reference evidence="9" key="3">
    <citation type="submission" date="2025-09" db="UniProtKB">
        <authorList>
            <consortium name="Ensembl"/>
        </authorList>
    </citation>
    <scope>IDENTIFICATION</scope>
</reference>
<evidence type="ECO:0000256" key="7">
    <source>
        <dbReference type="SAM" id="Phobius"/>
    </source>
</evidence>
<dbReference type="Ensembl" id="ENSMMDT00005051574.1">
    <property type="protein sequence ID" value="ENSMMDP00005050578.1"/>
    <property type="gene ID" value="ENSMMDG00005022935.1"/>
</dbReference>
<dbReference type="InterPro" id="IPR018957">
    <property type="entry name" value="Znf_C3HC4_RING-type"/>
</dbReference>
<dbReference type="InterPro" id="IPR045744">
    <property type="entry name" value="RNF152_C"/>
</dbReference>
<sequence length="197" mass="21886">SCSLSQETNNMECQICLNEYSWRRRAKRLACQHTCCSVCLSHLVMFSQKTIICPWCRCVTVLAHGMSVNSLPDDEEKLSAVVPAAATPLLIPEFTPAFIRILPNTSSESMLPACISVDGNHYRDPTRGPVTLALSDLASLREEGWDEGGMEEEKRSSKMWTRVCTVFILGLAIFFLICIVLHSLMCSSKPFTMISCG</sequence>
<reference evidence="9" key="1">
    <citation type="submission" date="2019-06" db="EMBL/GenBank/DDBJ databases">
        <authorList>
            <consortium name="Wellcome Sanger Institute Data Sharing"/>
        </authorList>
    </citation>
    <scope>NUCLEOTIDE SEQUENCE [LARGE SCALE GENOMIC DNA]</scope>
</reference>
<evidence type="ECO:0000256" key="3">
    <source>
        <dbReference type="ARBA" id="ARBA00022723"/>
    </source>
</evidence>
<dbReference type="AlphaFoldDB" id="A0A668AHA8"/>
<comment type="subcellular location">
    <subcellularLocation>
        <location evidence="1">Lysosome membrane</location>
        <topology evidence="1">Single-pass membrane protein</topology>
    </subcellularLocation>
</comment>
<dbReference type="InParanoid" id="A0A668AHA8"/>
<evidence type="ECO:0000259" key="8">
    <source>
        <dbReference type="PROSITE" id="PS50089"/>
    </source>
</evidence>
<feature type="transmembrane region" description="Helical" evidence="7">
    <location>
        <begin position="163"/>
        <end position="185"/>
    </location>
</feature>
<feature type="domain" description="RING-type" evidence="8">
    <location>
        <begin position="13"/>
        <end position="57"/>
    </location>
</feature>
<dbReference type="UniPathway" id="UPA00143"/>
<dbReference type="Gene3D" id="3.30.40.10">
    <property type="entry name" value="Zinc/RING finger domain, C3HC4 (zinc finger)"/>
    <property type="match status" value="1"/>
</dbReference>
<dbReference type="GO" id="GO:0061630">
    <property type="term" value="F:ubiquitin protein ligase activity"/>
    <property type="evidence" value="ECO:0007669"/>
    <property type="project" value="InterPro"/>
</dbReference>
<evidence type="ECO:0000256" key="4">
    <source>
        <dbReference type="ARBA" id="ARBA00022771"/>
    </source>
</evidence>
<dbReference type="Pfam" id="PF19325">
    <property type="entry name" value="RNF152_C"/>
    <property type="match status" value="1"/>
</dbReference>
<protein>
    <submittedName>
        <fullName evidence="9">Ring finger protein 152</fullName>
    </submittedName>
</protein>
<dbReference type="GeneTree" id="ENSGT00730000111317"/>
<keyword evidence="7" id="KW-0812">Transmembrane</keyword>
<organism evidence="9 10">
    <name type="scientific">Myripristis murdjan</name>
    <name type="common">pinecone soldierfish</name>
    <dbReference type="NCBI Taxonomy" id="586833"/>
    <lineage>
        <taxon>Eukaryota</taxon>
        <taxon>Metazoa</taxon>
        <taxon>Chordata</taxon>
        <taxon>Craniata</taxon>
        <taxon>Vertebrata</taxon>
        <taxon>Euteleostomi</taxon>
        <taxon>Actinopterygii</taxon>
        <taxon>Neopterygii</taxon>
        <taxon>Teleostei</taxon>
        <taxon>Neoteleostei</taxon>
        <taxon>Acanthomorphata</taxon>
        <taxon>Holocentriformes</taxon>
        <taxon>Holocentridae</taxon>
        <taxon>Myripristis</taxon>
    </lineage>
</organism>
<comment type="similarity">
    <text evidence="2">Belongs to the RNF152 family.</text>
</comment>